<dbReference type="GO" id="GO:0005096">
    <property type="term" value="F:GTPase activator activity"/>
    <property type="evidence" value="ECO:0007669"/>
    <property type="project" value="UniProtKB-KW"/>
</dbReference>
<dbReference type="Gene3D" id="1.10.555.10">
    <property type="entry name" value="Rho GTPase activation protein"/>
    <property type="match status" value="1"/>
</dbReference>
<evidence type="ECO:0000313" key="4">
    <source>
        <dbReference type="Proteomes" id="UP001497497"/>
    </source>
</evidence>
<dbReference type="AlphaFoldDB" id="A0AAV2HGG9"/>
<dbReference type="PANTHER" id="PTHR14963:SF1">
    <property type="entry name" value="RHO GTPASE-ACTIVATING PROTEIN CONUNDRUM"/>
    <property type="match status" value="1"/>
</dbReference>
<name>A0AAV2HGG9_LYMST</name>
<dbReference type="GO" id="GO:0051056">
    <property type="term" value="P:regulation of small GTPase mediated signal transduction"/>
    <property type="evidence" value="ECO:0007669"/>
    <property type="project" value="TreeGrafter"/>
</dbReference>
<dbReference type="InterPro" id="IPR000198">
    <property type="entry name" value="RhoGAP_dom"/>
</dbReference>
<evidence type="ECO:0000256" key="1">
    <source>
        <dbReference type="ARBA" id="ARBA00022468"/>
    </source>
</evidence>
<sequence length="548" mass="61557">MVNMLLLTRLRLPNRRPITGSGRFNNETLHSGVCKAPLCRKAAETATHGLACSQTEGVYKGLGLIQPSPGDSQQASTRNGMYANNQMKTLIGGLYGNGRQAISAFLKQNLGLLSSNCCGWHVVPVRHFRSEYVTDSRGVTFPCVLSTTDQDLVRAEASKLLAKELKKLNITFFAQIDAKKTFSDRGLFGTALHVMAEKDLNAGLISPQLPIPYIFQWMMRYIYVNAKEAEDIFEKPEASTKVAKLKDVLKSRFPADPKNFKLGNEFNVYDVAAALKALIDELELPLISSDGFPSFPNIPQEKPSYRTNIRVLPVFIMTMRSEHRDTLQLLITLFNSTKPYRHKNETLSKIFGPLLFKKPIENPKVEPWFHKLTRDLITSNDGMFEVPQSIMKAIRRHRTENKMDAKPMNFERQTNLPPRMLIDMKGKCLEVCLAELSNAQILVNAPSLLCSKKIPVTSETTAEEIISTVSEGTRSVGHYINDFKAEVLTPKDPKANDSADPLHLYEVGGNIDERCLHPITNMLEVYKANPSAEFWIKTWQKNVPKVTS</sequence>
<dbReference type="Pfam" id="PF00620">
    <property type="entry name" value="RhoGAP"/>
    <property type="match status" value="1"/>
</dbReference>
<organism evidence="3 4">
    <name type="scientific">Lymnaea stagnalis</name>
    <name type="common">Great pond snail</name>
    <name type="synonym">Helix stagnalis</name>
    <dbReference type="NCBI Taxonomy" id="6523"/>
    <lineage>
        <taxon>Eukaryota</taxon>
        <taxon>Metazoa</taxon>
        <taxon>Spiralia</taxon>
        <taxon>Lophotrochozoa</taxon>
        <taxon>Mollusca</taxon>
        <taxon>Gastropoda</taxon>
        <taxon>Heterobranchia</taxon>
        <taxon>Euthyneura</taxon>
        <taxon>Panpulmonata</taxon>
        <taxon>Hygrophila</taxon>
        <taxon>Lymnaeoidea</taxon>
        <taxon>Lymnaeidae</taxon>
        <taxon>Lymnaea</taxon>
    </lineage>
</organism>
<dbReference type="InterPro" id="IPR057323">
    <property type="entry name" value="RHG40/28/18_ubiquitin"/>
</dbReference>
<dbReference type="PANTHER" id="PTHR14963">
    <property type="entry name" value="RHO GTPASE ACTIVATING PROTEIN 18,19-RELATED"/>
    <property type="match status" value="1"/>
</dbReference>
<proteinExistence type="predicted"/>
<protein>
    <recommendedName>
        <fullName evidence="2">Rho-GAP domain-containing protein</fullName>
    </recommendedName>
</protein>
<feature type="domain" description="Rho-GAP" evidence="2">
    <location>
        <begin position="198"/>
        <end position="384"/>
    </location>
</feature>
<dbReference type="GO" id="GO:0005737">
    <property type="term" value="C:cytoplasm"/>
    <property type="evidence" value="ECO:0007669"/>
    <property type="project" value="TreeGrafter"/>
</dbReference>
<dbReference type="SUPFAM" id="SSF48350">
    <property type="entry name" value="GTPase activation domain, GAP"/>
    <property type="match status" value="1"/>
</dbReference>
<dbReference type="Pfam" id="PF25442">
    <property type="entry name" value="Ubiquitin_RHG40_C"/>
    <property type="match status" value="1"/>
</dbReference>
<gene>
    <name evidence="3" type="ORF">GSLYS_00006932001</name>
</gene>
<dbReference type="Proteomes" id="UP001497497">
    <property type="component" value="Unassembled WGS sequence"/>
</dbReference>
<dbReference type="PROSITE" id="PS50238">
    <property type="entry name" value="RHOGAP"/>
    <property type="match status" value="1"/>
</dbReference>
<evidence type="ECO:0000313" key="3">
    <source>
        <dbReference type="EMBL" id="CAL1532914.1"/>
    </source>
</evidence>
<evidence type="ECO:0000259" key="2">
    <source>
        <dbReference type="PROSITE" id="PS50238"/>
    </source>
</evidence>
<dbReference type="GO" id="GO:0030833">
    <property type="term" value="P:regulation of actin filament polymerization"/>
    <property type="evidence" value="ECO:0007669"/>
    <property type="project" value="TreeGrafter"/>
</dbReference>
<dbReference type="InterPro" id="IPR008936">
    <property type="entry name" value="Rho_GTPase_activation_prot"/>
</dbReference>
<dbReference type="CDD" id="cd00159">
    <property type="entry name" value="RhoGAP"/>
    <property type="match status" value="1"/>
</dbReference>
<comment type="caution">
    <text evidence="3">The sequence shown here is derived from an EMBL/GenBank/DDBJ whole genome shotgun (WGS) entry which is preliminary data.</text>
</comment>
<dbReference type="SMART" id="SM00324">
    <property type="entry name" value="RhoGAP"/>
    <property type="match status" value="1"/>
</dbReference>
<keyword evidence="4" id="KW-1185">Reference proteome</keyword>
<accession>A0AAV2HGG9</accession>
<reference evidence="3 4" key="1">
    <citation type="submission" date="2024-04" db="EMBL/GenBank/DDBJ databases">
        <authorList>
            <consortium name="Genoscope - CEA"/>
            <person name="William W."/>
        </authorList>
    </citation>
    <scope>NUCLEOTIDE SEQUENCE [LARGE SCALE GENOMIC DNA]</scope>
</reference>
<keyword evidence="1" id="KW-0343">GTPase activation</keyword>
<dbReference type="GO" id="GO:0007165">
    <property type="term" value="P:signal transduction"/>
    <property type="evidence" value="ECO:0007669"/>
    <property type="project" value="InterPro"/>
</dbReference>
<dbReference type="EMBL" id="CAXITT010000128">
    <property type="protein sequence ID" value="CAL1532914.1"/>
    <property type="molecule type" value="Genomic_DNA"/>
</dbReference>